<dbReference type="InterPro" id="IPR036388">
    <property type="entry name" value="WH-like_DNA-bd_sf"/>
</dbReference>
<dbReference type="AlphaFoldDB" id="A0A246DWQ1"/>
<accession>A0A246DWQ1</accession>
<dbReference type="Gene3D" id="1.10.10.10">
    <property type="entry name" value="Winged helix-like DNA-binding domain superfamily/Winged helix DNA-binding domain"/>
    <property type="match status" value="1"/>
</dbReference>
<gene>
    <name evidence="1" type="ORF">B5E41_12225</name>
</gene>
<dbReference type="EMBL" id="MXPU01000007">
    <property type="protein sequence ID" value="OWO94777.1"/>
    <property type="molecule type" value="Genomic_DNA"/>
</dbReference>
<evidence type="ECO:0000313" key="2">
    <source>
        <dbReference type="Proteomes" id="UP000197269"/>
    </source>
</evidence>
<organism evidence="1 2">
    <name type="scientific">Rhizobium esperanzae</name>
    <dbReference type="NCBI Taxonomy" id="1967781"/>
    <lineage>
        <taxon>Bacteria</taxon>
        <taxon>Pseudomonadati</taxon>
        <taxon>Pseudomonadota</taxon>
        <taxon>Alphaproteobacteria</taxon>
        <taxon>Hyphomicrobiales</taxon>
        <taxon>Rhizobiaceae</taxon>
        <taxon>Rhizobium/Agrobacterium group</taxon>
        <taxon>Rhizobium</taxon>
    </lineage>
</organism>
<name>A0A246DWQ1_9HYPH</name>
<comment type="caution">
    <text evidence="1">The sequence shown here is derived from an EMBL/GenBank/DDBJ whole genome shotgun (WGS) entry which is preliminary data.</text>
</comment>
<sequence length="87" mass="9692">MQRRLVQMLASQGIPQAEICRVLGVSEKTLRKHYRSELDIGAAKLECALTCHLLRIAGGRDAVALKAIRFTLRSRFGWSEFAPRPAG</sequence>
<dbReference type="Proteomes" id="UP000197269">
    <property type="component" value="Unassembled WGS sequence"/>
</dbReference>
<proteinExistence type="predicted"/>
<protein>
    <submittedName>
        <fullName evidence="1">Uncharacterized protein</fullName>
    </submittedName>
</protein>
<evidence type="ECO:0000313" key="1">
    <source>
        <dbReference type="EMBL" id="OWO94777.1"/>
    </source>
</evidence>
<reference evidence="1 2" key="1">
    <citation type="submission" date="2017-03" db="EMBL/GenBank/DDBJ databases">
        <title>Genome of strain Rhizobium sp. CNPSo 668.</title>
        <authorList>
            <person name="Ribeiro R."/>
        </authorList>
    </citation>
    <scope>NUCLEOTIDE SEQUENCE [LARGE SCALE GENOMIC DNA]</scope>
    <source>
        <strain evidence="1 2">CNPSo 668</strain>
    </source>
</reference>